<accession>A0A165CZK2</accession>
<evidence type="ECO:0000256" key="1">
    <source>
        <dbReference type="SAM" id="MobiDB-lite"/>
    </source>
</evidence>
<evidence type="ECO:0000313" key="2">
    <source>
        <dbReference type="EMBL" id="KZV83504.1"/>
    </source>
</evidence>
<dbReference type="InParanoid" id="A0A165CZK2"/>
<sequence length="109" mass="12099">MNQRANKQRVTHSASNRARIHAQTRPTRPLPQRVYPAARRWETSPSPLLCPPMATCTASSVKLRQAQNSGSDLLGAAWVARWSFGETLLPVGEGMVVREDFVLERAVGF</sequence>
<protein>
    <submittedName>
        <fullName evidence="2">Uncharacterized protein</fullName>
    </submittedName>
</protein>
<dbReference type="EMBL" id="KV426268">
    <property type="protein sequence ID" value="KZV83504.1"/>
    <property type="molecule type" value="Genomic_DNA"/>
</dbReference>
<evidence type="ECO:0000313" key="3">
    <source>
        <dbReference type="Proteomes" id="UP000077266"/>
    </source>
</evidence>
<keyword evidence="3" id="KW-1185">Reference proteome</keyword>
<feature type="region of interest" description="Disordered" evidence="1">
    <location>
        <begin position="1"/>
        <end position="29"/>
    </location>
</feature>
<feature type="compositionally biased region" description="Basic residues" evidence="1">
    <location>
        <begin position="1"/>
        <end position="10"/>
    </location>
</feature>
<reference evidence="2 3" key="1">
    <citation type="journal article" date="2016" name="Mol. Biol. Evol.">
        <title>Comparative Genomics of Early-Diverging Mushroom-Forming Fungi Provides Insights into the Origins of Lignocellulose Decay Capabilities.</title>
        <authorList>
            <person name="Nagy L.G."/>
            <person name="Riley R."/>
            <person name="Tritt A."/>
            <person name="Adam C."/>
            <person name="Daum C."/>
            <person name="Floudas D."/>
            <person name="Sun H."/>
            <person name="Yadav J.S."/>
            <person name="Pangilinan J."/>
            <person name="Larsson K.H."/>
            <person name="Matsuura K."/>
            <person name="Barry K."/>
            <person name="Labutti K."/>
            <person name="Kuo R."/>
            <person name="Ohm R.A."/>
            <person name="Bhattacharya S.S."/>
            <person name="Shirouzu T."/>
            <person name="Yoshinaga Y."/>
            <person name="Martin F.M."/>
            <person name="Grigoriev I.V."/>
            <person name="Hibbett D.S."/>
        </authorList>
    </citation>
    <scope>NUCLEOTIDE SEQUENCE [LARGE SCALE GENOMIC DNA]</scope>
    <source>
        <strain evidence="2 3">HHB12029</strain>
    </source>
</reference>
<proteinExistence type="predicted"/>
<dbReference type="AlphaFoldDB" id="A0A165CZK2"/>
<name>A0A165CZK2_EXIGL</name>
<gene>
    <name evidence="2" type="ORF">EXIGLDRAFT_311831</name>
</gene>
<organism evidence="2 3">
    <name type="scientific">Exidia glandulosa HHB12029</name>
    <dbReference type="NCBI Taxonomy" id="1314781"/>
    <lineage>
        <taxon>Eukaryota</taxon>
        <taxon>Fungi</taxon>
        <taxon>Dikarya</taxon>
        <taxon>Basidiomycota</taxon>
        <taxon>Agaricomycotina</taxon>
        <taxon>Agaricomycetes</taxon>
        <taxon>Auriculariales</taxon>
        <taxon>Exidiaceae</taxon>
        <taxon>Exidia</taxon>
    </lineage>
</organism>
<dbReference type="Proteomes" id="UP000077266">
    <property type="component" value="Unassembled WGS sequence"/>
</dbReference>